<feature type="binding site" evidence="14">
    <location>
        <position position="242"/>
    </location>
    <ligand>
        <name>Ca(2+)</name>
        <dbReference type="ChEBI" id="CHEBI:29108"/>
        <label>2</label>
    </ligand>
</feature>
<sequence length="315" mass="34427">AAVIFLLLALFMAGSSSAQLSYDYYWDSCPDLFPTVRSVVRSAIQAEPRIGASILRLFFHDCFVNGCDGSILLDDGPNFVGEKGATPNRNSARGFEVVDRIKAAVEYVCPGVVSCADILAVASRDSVEILGGPGWDVKLGRRDAKTASLAAANSNIPPPRSNLTALVTSFASHGLSVRDLVVLSGSHTIGQARCTSFRPRIYNETNIEPYLARIRKYNCPEINGTGDNNLAPLDPQTPTRFDNFYFRNLVDKAGLLHSDQELFNGGGSTDWLVRYYAENPYAFLRDFPTAMIRMGDIKPLTGFAGEIRANCRKVN</sequence>
<evidence type="ECO:0000256" key="15">
    <source>
        <dbReference type="PIRSR" id="PIRSR600823-4"/>
    </source>
</evidence>
<reference evidence="19 20" key="1">
    <citation type="journal article" date="2013" name="BMC Genomics">
        <title>The miniature genome of a carnivorous plant Genlisea aurea contains a low number of genes and short non-coding sequences.</title>
        <authorList>
            <person name="Leushkin E.V."/>
            <person name="Sutormin R.A."/>
            <person name="Nabieva E.R."/>
            <person name="Penin A.A."/>
            <person name="Kondrashov A.S."/>
            <person name="Logacheva M.D."/>
        </authorList>
    </citation>
    <scope>NUCLEOTIDE SEQUENCE [LARGE SCALE GENOMIC DNA]</scope>
</reference>
<dbReference type="GO" id="GO:0020037">
    <property type="term" value="F:heme binding"/>
    <property type="evidence" value="ECO:0007669"/>
    <property type="project" value="UniProtKB-UniRule"/>
</dbReference>
<feature type="binding site" evidence="14">
    <location>
        <position position="68"/>
    </location>
    <ligand>
        <name>Ca(2+)</name>
        <dbReference type="ChEBI" id="CHEBI:29108"/>
        <label>1</label>
    </ligand>
</feature>
<dbReference type="GO" id="GO:0006979">
    <property type="term" value="P:response to oxidative stress"/>
    <property type="evidence" value="ECO:0007669"/>
    <property type="project" value="UniProtKB-UniRule"/>
</dbReference>
<evidence type="ECO:0000256" key="5">
    <source>
        <dbReference type="ARBA" id="ARBA00022617"/>
    </source>
</evidence>
<comment type="function">
    <text evidence="17">Removal of H(2)O(2), oxidation of toxic reductants, biosynthesis and degradation of lignin, suberization, auxin catabolism, response to environmental stresses such as wounding, pathogen attack and oxidative stress.</text>
</comment>
<name>S8BUS9_9LAMI</name>
<feature type="binding site" evidence="13">
    <location>
        <position position="157"/>
    </location>
    <ligand>
        <name>substrate</name>
    </ligand>
</feature>
<dbReference type="AlphaFoldDB" id="S8BUS9"/>
<dbReference type="Proteomes" id="UP000015453">
    <property type="component" value="Unassembled WGS sequence"/>
</dbReference>
<evidence type="ECO:0000259" key="18">
    <source>
        <dbReference type="PROSITE" id="PS50873"/>
    </source>
</evidence>
<feature type="disulfide bond" evidence="16">
    <location>
        <begin position="115"/>
        <end position="311"/>
    </location>
</feature>
<keyword evidence="9 14" id="KW-0408">Iron</keyword>
<evidence type="ECO:0000256" key="17">
    <source>
        <dbReference type="RuleBase" id="RU362060"/>
    </source>
</evidence>
<feature type="binding site" evidence="14">
    <location>
        <position position="237"/>
    </location>
    <ligand>
        <name>Ca(2+)</name>
        <dbReference type="ChEBI" id="CHEBI:29108"/>
        <label>2</label>
    </ligand>
</feature>
<evidence type="ECO:0000313" key="20">
    <source>
        <dbReference type="Proteomes" id="UP000015453"/>
    </source>
</evidence>
<feature type="domain" description="Plant heme peroxidase family profile" evidence="18">
    <location>
        <begin position="19"/>
        <end position="315"/>
    </location>
</feature>
<dbReference type="PRINTS" id="PR00461">
    <property type="entry name" value="PLPEROXIDASE"/>
</dbReference>
<dbReference type="InterPro" id="IPR019793">
    <property type="entry name" value="Peroxidases_heam-ligand_BS"/>
</dbReference>
<evidence type="ECO:0000313" key="19">
    <source>
        <dbReference type="EMBL" id="EPS58134.1"/>
    </source>
</evidence>
<keyword evidence="10 16" id="KW-1015">Disulfide bond</keyword>
<evidence type="ECO:0000256" key="8">
    <source>
        <dbReference type="ARBA" id="ARBA00023002"/>
    </source>
</evidence>
<gene>
    <name evidence="19" type="ORF">M569_16681</name>
</gene>
<evidence type="ECO:0000256" key="9">
    <source>
        <dbReference type="ARBA" id="ARBA00023004"/>
    </source>
</evidence>
<dbReference type="InterPro" id="IPR000823">
    <property type="entry name" value="Peroxidase_pln"/>
</dbReference>
<dbReference type="InterPro" id="IPR019794">
    <property type="entry name" value="Peroxidases_AS"/>
</dbReference>
<comment type="catalytic activity">
    <reaction evidence="1 17">
        <text>2 a phenolic donor + H2O2 = 2 a phenolic radical donor + 2 H2O</text>
        <dbReference type="Rhea" id="RHEA:56136"/>
        <dbReference type="ChEBI" id="CHEBI:15377"/>
        <dbReference type="ChEBI" id="CHEBI:16240"/>
        <dbReference type="ChEBI" id="CHEBI:139520"/>
        <dbReference type="ChEBI" id="CHEBI:139521"/>
        <dbReference type="EC" id="1.11.1.7"/>
    </reaction>
</comment>
<feature type="non-terminal residue" evidence="19">
    <location>
        <position position="315"/>
    </location>
</feature>
<accession>S8BUS9</accession>
<dbReference type="GO" id="GO:0046872">
    <property type="term" value="F:metal ion binding"/>
    <property type="evidence" value="ECO:0007669"/>
    <property type="project" value="UniProtKB-UniRule"/>
</dbReference>
<evidence type="ECO:0000256" key="10">
    <source>
        <dbReference type="ARBA" id="ARBA00023157"/>
    </source>
</evidence>
<evidence type="ECO:0000256" key="3">
    <source>
        <dbReference type="ARBA" id="ARBA00012313"/>
    </source>
</evidence>
<evidence type="ECO:0000256" key="7">
    <source>
        <dbReference type="ARBA" id="ARBA00022837"/>
    </source>
</evidence>
<feature type="disulfide bond" evidence="16">
    <location>
        <begin position="62"/>
        <end position="67"/>
    </location>
</feature>
<dbReference type="PROSITE" id="PS00436">
    <property type="entry name" value="PEROXIDASE_2"/>
    <property type="match status" value="1"/>
</dbReference>
<dbReference type="PANTHER" id="PTHR31388:SF24">
    <property type="entry name" value="PEROXIDASE 52"/>
    <property type="match status" value="1"/>
</dbReference>
<dbReference type="EMBL" id="AUSU01009505">
    <property type="protein sequence ID" value="EPS58134.1"/>
    <property type="molecule type" value="Genomic_DNA"/>
</dbReference>
<feature type="disulfide bond" evidence="16">
    <location>
        <begin position="194"/>
        <end position="219"/>
    </location>
</feature>
<keyword evidence="20" id="KW-1185">Reference proteome</keyword>
<feature type="chain" id="PRO_5005146636" description="Peroxidase" evidence="17">
    <location>
        <begin position="19"/>
        <end position="315"/>
    </location>
</feature>
<dbReference type="Pfam" id="PF00141">
    <property type="entry name" value="peroxidase"/>
    <property type="match status" value="1"/>
</dbReference>
<keyword evidence="11" id="KW-0325">Glycoprotein</keyword>
<dbReference type="PROSITE" id="PS00435">
    <property type="entry name" value="PEROXIDASE_1"/>
    <property type="match status" value="1"/>
</dbReference>
<comment type="caution">
    <text evidence="19">The sequence shown here is derived from an EMBL/GenBank/DDBJ whole genome shotgun (WGS) entry which is preliminary data.</text>
</comment>
<dbReference type="Gene3D" id="1.10.520.10">
    <property type="match status" value="1"/>
</dbReference>
<dbReference type="InterPro" id="IPR002016">
    <property type="entry name" value="Haem_peroxidase"/>
</dbReference>
<proteinExistence type="inferred from homology"/>
<dbReference type="GO" id="GO:0140825">
    <property type="term" value="F:lactoperoxidase activity"/>
    <property type="evidence" value="ECO:0007669"/>
    <property type="project" value="UniProtKB-EC"/>
</dbReference>
<keyword evidence="6 14" id="KW-0479">Metal-binding</keyword>
<dbReference type="FunFam" id="1.10.520.10:FF:000009">
    <property type="entry name" value="Peroxidase"/>
    <property type="match status" value="1"/>
</dbReference>
<evidence type="ECO:0000256" key="16">
    <source>
        <dbReference type="PIRSR" id="PIRSR600823-5"/>
    </source>
</evidence>
<comment type="subcellular location">
    <subcellularLocation>
        <location evidence="17">Secreted</location>
    </subcellularLocation>
</comment>
<dbReference type="CDD" id="cd00693">
    <property type="entry name" value="secretory_peroxidase"/>
    <property type="match status" value="1"/>
</dbReference>
<feature type="binding site" evidence="14">
    <location>
        <position position="70"/>
    </location>
    <ligand>
        <name>Ca(2+)</name>
        <dbReference type="ChEBI" id="CHEBI:29108"/>
        <label>1</label>
    </ligand>
</feature>
<comment type="cofactor">
    <cofactor evidence="14 17">
        <name>Ca(2+)</name>
        <dbReference type="ChEBI" id="CHEBI:29108"/>
    </cofactor>
    <text evidence="14 17">Binds 2 calcium ions per subunit.</text>
</comment>
<evidence type="ECO:0000256" key="11">
    <source>
        <dbReference type="ARBA" id="ARBA00023180"/>
    </source>
</evidence>
<dbReference type="OrthoDB" id="2113341at2759"/>
<dbReference type="PANTHER" id="PTHR31388">
    <property type="entry name" value="PEROXIDASE 72-RELATED"/>
    <property type="match status" value="1"/>
</dbReference>
<keyword evidence="17" id="KW-0376">Hydrogen peroxide</keyword>
<feature type="binding site" description="axial binding residue" evidence="14">
    <location>
        <position position="187"/>
    </location>
    <ligand>
        <name>heme b</name>
        <dbReference type="ChEBI" id="CHEBI:60344"/>
    </ligand>
    <ligandPart>
        <name>Fe</name>
        <dbReference type="ChEBI" id="CHEBI:18248"/>
    </ligandPart>
</feature>
<dbReference type="Gene3D" id="1.10.420.10">
    <property type="entry name" value="Peroxidase, domain 2"/>
    <property type="match status" value="1"/>
</dbReference>
<protein>
    <recommendedName>
        <fullName evidence="3 17">Peroxidase</fullName>
        <ecNumber evidence="3 17">1.11.1.7</ecNumber>
    </recommendedName>
</protein>
<dbReference type="InterPro" id="IPR010255">
    <property type="entry name" value="Haem_peroxidase_sf"/>
</dbReference>
<evidence type="ECO:0000256" key="14">
    <source>
        <dbReference type="PIRSR" id="PIRSR600823-3"/>
    </source>
</evidence>
<keyword evidence="17" id="KW-0732">Signal</keyword>
<dbReference type="EC" id="1.11.1.7" evidence="3 17"/>
<keyword evidence="4 17" id="KW-0575">Peroxidase</keyword>
<keyword evidence="7 14" id="KW-0106">Calcium</keyword>
<evidence type="ECO:0000256" key="13">
    <source>
        <dbReference type="PIRSR" id="PIRSR600823-2"/>
    </source>
</evidence>
<dbReference type="InterPro" id="IPR033905">
    <property type="entry name" value="Secretory_peroxidase"/>
</dbReference>
<feature type="disulfide bond" evidence="16">
    <location>
        <begin position="29"/>
        <end position="109"/>
    </location>
</feature>
<evidence type="ECO:0000256" key="12">
    <source>
        <dbReference type="PIRSR" id="PIRSR600823-1"/>
    </source>
</evidence>
<dbReference type="PRINTS" id="PR00458">
    <property type="entry name" value="PEROXIDASE"/>
</dbReference>
<feature type="binding site" evidence="14">
    <location>
        <position position="188"/>
    </location>
    <ligand>
        <name>Ca(2+)</name>
        <dbReference type="ChEBI" id="CHEBI:29108"/>
        <label>2</label>
    </ligand>
</feature>
<dbReference type="SUPFAM" id="SSF48113">
    <property type="entry name" value="Heme-dependent peroxidases"/>
    <property type="match status" value="1"/>
</dbReference>
<evidence type="ECO:0000256" key="4">
    <source>
        <dbReference type="ARBA" id="ARBA00022559"/>
    </source>
</evidence>
<feature type="signal peptide" evidence="17">
    <location>
        <begin position="1"/>
        <end position="18"/>
    </location>
</feature>
<feature type="non-terminal residue" evidence="19">
    <location>
        <position position="1"/>
    </location>
</feature>
<comment type="cofactor">
    <cofactor evidence="14 17">
        <name>heme b</name>
        <dbReference type="ChEBI" id="CHEBI:60344"/>
    </cofactor>
    <text evidence="14 17">Binds 1 heme b (iron(II)-protoporphyrin IX) group per subunit.</text>
</comment>
<evidence type="ECO:0000256" key="2">
    <source>
        <dbReference type="ARBA" id="ARBA00006873"/>
    </source>
</evidence>
<keyword evidence="5 17" id="KW-0349">Heme</keyword>
<comment type="similarity">
    <text evidence="2">Belongs to the peroxidase family. Ascorbate peroxidase subfamily.</text>
</comment>
<evidence type="ECO:0000256" key="1">
    <source>
        <dbReference type="ARBA" id="ARBA00000189"/>
    </source>
</evidence>
<keyword evidence="17" id="KW-0964">Secreted</keyword>
<feature type="binding site" evidence="14">
    <location>
        <position position="82"/>
    </location>
    <ligand>
        <name>Ca(2+)</name>
        <dbReference type="ChEBI" id="CHEBI:29108"/>
        <label>1</label>
    </ligand>
</feature>
<evidence type="ECO:0000256" key="6">
    <source>
        <dbReference type="ARBA" id="ARBA00022723"/>
    </source>
</evidence>
<feature type="active site" description="Proton acceptor" evidence="12">
    <location>
        <position position="60"/>
    </location>
</feature>
<keyword evidence="8 17" id="KW-0560">Oxidoreductase</keyword>
<comment type="similarity">
    <text evidence="17">Belongs to the peroxidase family. Classical plant (class III) peroxidase subfamily.</text>
</comment>
<dbReference type="PROSITE" id="PS50873">
    <property type="entry name" value="PEROXIDASE_4"/>
    <property type="match status" value="1"/>
</dbReference>
<dbReference type="GO" id="GO:0005576">
    <property type="term" value="C:extracellular region"/>
    <property type="evidence" value="ECO:0007669"/>
    <property type="project" value="UniProtKB-SubCell"/>
</dbReference>
<feature type="binding site" evidence="14">
    <location>
        <position position="234"/>
    </location>
    <ligand>
        <name>Ca(2+)</name>
        <dbReference type="ChEBI" id="CHEBI:29108"/>
        <label>2</label>
    </ligand>
</feature>
<feature type="binding site" evidence="14">
    <location>
        <position position="61"/>
    </location>
    <ligand>
        <name>Ca(2+)</name>
        <dbReference type="ChEBI" id="CHEBI:29108"/>
        <label>1</label>
    </ligand>
</feature>
<feature type="site" description="Transition state stabilizer" evidence="15">
    <location>
        <position position="56"/>
    </location>
</feature>
<feature type="binding site" evidence="14">
    <location>
        <position position="66"/>
    </location>
    <ligand>
        <name>Ca(2+)</name>
        <dbReference type="ChEBI" id="CHEBI:29108"/>
        <label>1</label>
    </ligand>
</feature>
<dbReference type="FunFam" id="1.10.420.10:FF:000001">
    <property type="entry name" value="Peroxidase"/>
    <property type="match status" value="1"/>
</dbReference>
<dbReference type="GO" id="GO:0042744">
    <property type="term" value="P:hydrogen peroxide catabolic process"/>
    <property type="evidence" value="ECO:0007669"/>
    <property type="project" value="UniProtKB-KW"/>
</dbReference>
<organism evidence="19 20">
    <name type="scientific">Genlisea aurea</name>
    <dbReference type="NCBI Taxonomy" id="192259"/>
    <lineage>
        <taxon>Eukaryota</taxon>
        <taxon>Viridiplantae</taxon>
        <taxon>Streptophyta</taxon>
        <taxon>Embryophyta</taxon>
        <taxon>Tracheophyta</taxon>
        <taxon>Spermatophyta</taxon>
        <taxon>Magnoliopsida</taxon>
        <taxon>eudicotyledons</taxon>
        <taxon>Gunneridae</taxon>
        <taxon>Pentapetalae</taxon>
        <taxon>asterids</taxon>
        <taxon>lamiids</taxon>
        <taxon>Lamiales</taxon>
        <taxon>Lentibulariaceae</taxon>
        <taxon>Genlisea</taxon>
    </lineage>
</organism>
<feature type="binding site" evidence="14">
    <location>
        <position position="64"/>
    </location>
    <ligand>
        <name>Ca(2+)</name>
        <dbReference type="ChEBI" id="CHEBI:29108"/>
        <label>1</label>
    </ligand>
</feature>